<organism evidence="13 14">
    <name type="scientific">Candidatus Coprenecus avistercoris</name>
    <dbReference type="NCBI Taxonomy" id="2840730"/>
    <lineage>
        <taxon>Bacteria</taxon>
        <taxon>Pseudomonadati</taxon>
        <taxon>Bacteroidota</taxon>
        <taxon>Bacteroidia</taxon>
        <taxon>Bacteroidales</taxon>
        <taxon>Rikenellaceae</taxon>
        <taxon>Rikenellaceae incertae sedis</taxon>
        <taxon>Candidatus Coprenecus</taxon>
    </lineage>
</organism>
<dbReference type="Pfam" id="PF03600">
    <property type="entry name" value="CitMHS"/>
    <property type="match status" value="1"/>
</dbReference>
<dbReference type="InterPro" id="IPR045016">
    <property type="entry name" value="NhaD-like"/>
</dbReference>
<keyword evidence="2" id="KW-0813">Transport</keyword>
<evidence type="ECO:0000256" key="2">
    <source>
        <dbReference type="ARBA" id="ARBA00022448"/>
    </source>
</evidence>
<evidence type="ECO:0000256" key="11">
    <source>
        <dbReference type="SAM" id="Phobius"/>
    </source>
</evidence>
<keyword evidence="9" id="KW-0739">Sodium transport</keyword>
<reference evidence="13" key="1">
    <citation type="submission" date="2020-10" db="EMBL/GenBank/DDBJ databases">
        <authorList>
            <person name="Gilroy R."/>
        </authorList>
    </citation>
    <scope>NUCLEOTIDE SEQUENCE</scope>
    <source>
        <strain evidence="13">ChiHjej13B12-12457</strain>
    </source>
</reference>
<gene>
    <name evidence="13" type="primary">nhaD</name>
    <name evidence="13" type="ORF">IAC94_08670</name>
</gene>
<proteinExistence type="inferred from homology"/>
<feature type="transmembrane region" description="Helical" evidence="11">
    <location>
        <begin position="29"/>
        <end position="51"/>
    </location>
</feature>
<name>A0A9D1E332_9BACT</name>
<keyword evidence="6" id="KW-0915">Sodium</keyword>
<protein>
    <submittedName>
        <fullName evidence="13">Sodium:proton antiporter NhaD</fullName>
    </submittedName>
</protein>
<evidence type="ECO:0000256" key="9">
    <source>
        <dbReference type="ARBA" id="ARBA00023201"/>
    </source>
</evidence>
<comment type="subcellular location">
    <subcellularLocation>
        <location evidence="1">Membrane</location>
        <topology evidence="1">Multi-pass membrane protein</topology>
    </subcellularLocation>
</comment>
<evidence type="ECO:0000256" key="4">
    <source>
        <dbReference type="ARBA" id="ARBA00022692"/>
    </source>
</evidence>
<evidence type="ECO:0000313" key="13">
    <source>
        <dbReference type="EMBL" id="HIR63571.1"/>
    </source>
</evidence>
<evidence type="ECO:0000256" key="3">
    <source>
        <dbReference type="ARBA" id="ARBA00022449"/>
    </source>
</evidence>
<dbReference type="GO" id="GO:0016020">
    <property type="term" value="C:membrane"/>
    <property type="evidence" value="ECO:0007669"/>
    <property type="project" value="UniProtKB-SubCell"/>
</dbReference>
<feature type="transmembrane region" description="Helical" evidence="11">
    <location>
        <begin position="392"/>
        <end position="417"/>
    </location>
</feature>
<dbReference type="GO" id="GO:0006814">
    <property type="term" value="P:sodium ion transport"/>
    <property type="evidence" value="ECO:0007669"/>
    <property type="project" value="UniProtKB-KW"/>
</dbReference>
<feature type="transmembrane region" description="Helical" evidence="11">
    <location>
        <begin position="186"/>
        <end position="208"/>
    </location>
</feature>
<keyword evidence="8 11" id="KW-0472">Membrane</keyword>
<feature type="transmembrane region" description="Helical" evidence="11">
    <location>
        <begin position="63"/>
        <end position="87"/>
    </location>
</feature>
<dbReference type="GO" id="GO:0015297">
    <property type="term" value="F:antiporter activity"/>
    <property type="evidence" value="ECO:0007669"/>
    <property type="project" value="UniProtKB-KW"/>
</dbReference>
<evidence type="ECO:0000256" key="1">
    <source>
        <dbReference type="ARBA" id="ARBA00004141"/>
    </source>
</evidence>
<feature type="domain" description="Citrate transporter-like" evidence="12">
    <location>
        <begin position="15"/>
        <end position="377"/>
    </location>
</feature>
<dbReference type="Proteomes" id="UP000886744">
    <property type="component" value="Unassembled WGS sequence"/>
</dbReference>
<evidence type="ECO:0000313" key="14">
    <source>
        <dbReference type="Proteomes" id="UP000886744"/>
    </source>
</evidence>
<dbReference type="InterPro" id="IPR004680">
    <property type="entry name" value="Cit_transptr-like_dom"/>
</dbReference>
<feature type="transmembrane region" description="Helical" evidence="11">
    <location>
        <begin position="259"/>
        <end position="277"/>
    </location>
</feature>
<evidence type="ECO:0000256" key="7">
    <source>
        <dbReference type="ARBA" id="ARBA00023065"/>
    </source>
</evidence>
<accession>A0A9D1E332</accession>
<comment type="similarity">
    <text evidence="10">Belongs to the NhaD Na(+)/H(+) (TC 2.A.62) antiporter family.</text>
</comment>
<dbReference type="AlphaFoldDB" id="A0A9D1E332"/>
<evidence type="ECO:0000256" key="5">
    <source>
        <dbReference type="ARBA" id="ARBA00022989"/>
    </source>
</evidence>
<feature type="transmembrane region" description="Helical" evidence="11">
    <location>
        <begin position="298"/>
        <end position="322"/>
    </location>
</feature>
<dbReference type="EMBL" id="DVHI01000105">
    <property type="protein sequence ID" value="HIR63571.1"/>
    <property type="molecule type" value="Genomic_DNA"/>
</dbReference>
<evidence type="ECO:0000256" key="10">
    <source>
        <dbReference type="ARBA" id="ARBA00025753"/>
    </source>
</evidence>
<reference evidence="13" key="2">
    <citation type="journal article" date="2021" name="PeerJ">
        <title>Extensive microbial diversity within the chicken gut microbiome revealed by metagenomics and culture.</title>
        <authorList>
            <person name="Gilroy R."/>
            <person name="Ravi A."/>
            <person name="Getino M."/>
            <person name="Pursley I."/>
            <person name="Horton D.L."/>
            <person name="Alikhan N.F."/>
            <person name="Baker D."/>
            <person name="Gharbi K."/>
            <person name="Hall N."/>
            <person name="Watson M."/>
            <person name="Adriaenssens E.M."/>
            <person name="Foster-Nyarko E."/>
            <person name="Jarju S."/>
            <person name="Secka A."/>
            <person name="Antonio M."/>
            <person name="Oren A."/>
            <person name="Chaudhuri R.R."/>
            <person name="La Ragione R."/>
            <person name="Hildebrand F."/>
            <person name="Pallen M.J."/>
        </authorList>
    </citation>
    <scope>NUCLEOTIDE SEQUENCE</scope>
    <source>
        <strain evidence="13">ChiHjej13B12-12457</strain>
    </source>
</reference>
<keyword evidence="5 11" id="KW-1133">Transmembrane helix</keyword>
<sequence length="454" mass="49201">MNLAIILIVLFVLAYVLIAMENRININKSSVALLLCCLMWSLLSLFSTSINPSLDHARVSSDLLSALGSTCEILVFLIGAMTIVDIIDTHGGFEVITKHITTRKKTRLLWLLATITFLMSSVLDNMTTTIVMVMLLRRMITNYKERWLFASIIVIAANCGGAWSPIGDVSTILLWMKGNVTSLDLMKSLIVPSLVCLYLPVAIAARFLKGVIAEQQTNEEAAFRPSYITGRESRTILTLGVVLLILVPVFKSAVGLPPYIGVMFALAIMWIYTDMMYKKKKEVAESLKNRVSKIIKQLDMPTVLFLLGILMSVSALGTAGVLSTMAEGLNNGVHNAYAISTIIGLLSSVVDNSALVAASIGMFPIPDAAALAASADPAYLSNFLVDGTFWHMLAYCAGTGGSIIIIGSSAGVVAMGLENINIIWYFKKISLLALLGYFAGIAVYILQHFLVSLL</sequence>
<comment type="caution">
    <text evidence="13">The sequence shown here is derived from an EMBL/GenBank/DDBJ whole genome shotgun (WGS) entry which is preliminary data.</text>
</comment>
<keyword evidence="3" id="KW-0050">Antiport</keyword>
<dbReference type="NCBIfam" id="NF038006">
    <property type="entry name" value="NhaD_1"/>
    <property type="match status" value="1"/>
</dbReference>
<feature type="transmembrane region" description="Helical" evidence="11">
    <location>
        <begin position="147"/>
        <end position="166"/>
    </location>
</feature>
<evidence type="ECO:0000256" key="8">
    <source>
        <dbReference type="ARBA" id="ARBA00023136"/>
    </source>
</evidence>
<feature type="transmembrane region" description="Helical" evidence="11">
    <location>
        <begin position="429"/>
        <end position="450"/>
    </location>
</feature>
<feature type="transmembrane region" description="Helical" evidence="11">
    <location>
        <begin position="107"/>
        <end position="135"/>
    </location>
</feature>
<dbReference type="PANTHER" id="PTHR43269:SF2">
    <property type="entry name" value="SODIUM_PROTON ANTIPORTER 1-RELATED"/>
    <property type="match status" value="1"/>
</dbReference>
<evidence type="ECO:0000256" key="6">
    <source>
        <dbReference type="ARBA" id="ARBA00023053"/>
    </source>
</evidence>
<keyword evidence="4 11" id="KW-0812">Transmembrane</keyword>
<evidence type="ECO:0000259" key="12">
    <source>
        <dbReference type="Pfam" id="PF03600"/>
    </source>
</evidence>
<keyword evidence="7" id="KW-0406">Ion transport</keyword>
<dbReference type="PANTHER" id="PTHR43269">
    <property type="entry name" value="SODIUM/PROTON ANTIPORTER 1-RELATED"/>
    <property type="match status" value="1"/>
</dbReference>